<organism evidence="1 2">
    <name type="scientific">Aspergillus cristatus</name>
    <name type="common">Chinese Fuzhuan brick tea-fermentation fungus</name>
    <name type="synonym">Eurotium cristatum</name>
    <dbReference type="NCBI Taxonomy" id="573508"/>
    <lineage>
        <taxon>Eukaryota</taxon>
        <taxon>Fungi</taxon>
        <taxon>Dikarya</taxon>
        <taxon>Ascomycota</taxon>
        <taxon>Pezizomycotina</taxon>
        <taxon>Eurotiomycetes</taxon>
        <taxon>Eurotiomycetidae</taxon>
        <taxon>Eurotiales</taxon>
        <taxon>Aspergillaceae</taxon>
        <taxon>Aspergillus</taxon>
        <taxon>Aspergillus subgen. Aspergillus</taxon>
    </lineage>
</organism>
<dbReference type="AlphaFoldDB" id="A0A1E3BQC5"/>
<comment type="caution">
    <text evidence="1">The sequence shown here is derived from an EMBL/GenBank/DDBJ whole genome shotgun (WGS) entry which is preliminary data.</text>
</comment>
<reference evidence="1 2" key="1">
    <citation type="journal article" date="2016" name="BMC Genomics">
        <title>Comparative genomic and transcriptomic analyses of the Fuzhuan brick tea-fermentation fungus Aspergillus cristatus.</title>
        <authorList>
            <person name="Ge Y."/>
            <person name="Wang Y."/>
            <person name="Liu Y."/>
            <person name="Tan Y."/>
            <person name="Ren X."/>
            <person name="Zhang X."/>
            <person name="Hyde K.D."/>
            <person name="Liu Y."/>
            <person name="Liu Z."/>
        </authorList>
    </citation>
    <scope>NUCLEOTIDE SEQUENCE [LARGE SCALE GENOMIC DNA]</scope>
    <source>
        <strain evidence="1 2">GZAAS20.1005</strain>
    </source>
</reference>
<keyword evidence="2" id="KW-1185">Reference proteome</keyword>
<sequence>MEDLIRELSSHVYQKQENDEFLLATTVTKEEPTFISQSADKVQPVEELLATWFHTKEKGDLDPILVVVMRKPHTSETEEKPFLPMKKKTVKVKAEPKPDIKVKKEPALGKVSRKRSFSVALAEPKQDPIDIKLADIKQDKKEGEEEESHIWSFYHHLAFLKGLKLGRMMILRILLILQESAMPFRSRILIILTHYYYPNYTKL</sequence>
<evidence type="ECO:0000313" key="1">
    <source>
        <dbReference type="EMBL" id="ODM23162.1"/>
    </source>
</evidence>
<evidence type="ECO:0000313" key="2">
    <source>
        <dbReference type="Proteomes" id="UP000094569"/>
    </source>
</evidence>
<protein>
    <submittedName>
        <fullName evidence="1">Uncharacterized protein</fullName>
    </submittedName>
</protein>
<name>A0A1E3BQC5_ASPCR</name>
<gene>
    <name evidence="1" type="ORF">SI65_00751</name>
</gene>
<dbReference type="STRING" id="573508.A0A1E3BQC5"/>
<dbReference type="Proteomes" id="UP000094569">
    <property type="component" value="Unassembled WGS sequence"/>
</dbReference>
<dbReference type="VEuPathDB" id="FungiDB:SI65_00751"/>
<accession>A0A1E3BQC5</accession>
<dbReference type="EMBL" id="JXNT01000001">
    <property type="protein sequence ID" value="ODM23162.1"/>
    <property type="molecule type" value="Genomic_DNA"/>
</dbReference>
<proteinExistence type="predicted"/>